<evidence type="ECO:0000256" key="1">
    <source>
        <dbReference type="SAM" id="MobiDB-lite"/>
    </source>
</evidence>
<reference evidence="3 4" key="1">
    <citation type="submission" date="2018-11" db="EMBL/GenBank/DDBJ databases">
        <title>Gordonia insulae sp. nov., isolated from an island soil.</title>
        <authorList>
            <person name="Kim Y.S."/>
            <person name="Kim S.B."/>
        </authorList>
    </citation>
    <scope>NUCLEOTIDE SEQUENCE [LARGE SCALE GENOMIC DNA]</scope>
    <source>
        <strain evidence="3 4">MMS17-SY073</strain>
    </source>
</reference>
<gene>
    <name evidence="3" type="ORF">D7316_00349</name>
</gene>
<keyword evidence="2" id="KW-0472">Membrane</keyword>
<evidence type="ECO:0000313" key="3">
    <source>
        <dbReference type="EMBL" id="AZG43780.1"/>
    </source>
</evidence>
<feature type="compositionally biased region" description="Pro residues" evidence="1">
    <location>
        <begin position="1"/>
        <end position="15"/>
    </location>
</feature>
<proteinExistence type="predicted"/>
<keyword evidence="2" id="KW-1133">Transmembrane helix</keyword>
<organism evidence="3 4">
    <name type="scientific">Gordonia insulae</name>
    <dbReference type="NCBI Taxonomy" id="2420509"/>
    <lineage>
        <taxon>Bacteria</taxon>
        <taxon>Bacillati</taxon>
        <taxon>Actinomycetota</taxon>
        <taxon>Actinomycetes</taxon>
        <taxon>Mycobacteriales</taxon>
        <taxon>Gordoniaceae</taxon>
        <taxon>Gordonia</taxon>
    </lineage>
</organism>
<evidence type="ECO:0000313" key="4">
    <source>
        <dbReference type="Proteomes" id="UP000271469"/>
    </source>
</evidence>
<sequence length="189" mass="19404">MTSAQPPRPDGPPLMNPHDGPAESTSTTPPVGPFTGAAPAAPPPQYWLRSGPMLPQRTWQRTTRSPVILVSALAAMALAAVAVVALVVGSINASAFTARGVILCPTAPGLALQVGPGAPVQIFDETGDELSATTLGPRRSGDAGRCEMQFRARDVPSGRAGYVVRVGNVFQETVSESALTSGAVLRPLG</sequence>
<accession>A0A3G8JHR2</accession>
<dbReference type="Proteomes" id="UP000271469">
    <property type="component" value="Chromosome"/>
</dbReference>
<feature type="compositionally biased region" description="Low complexity" evidence="1">
    <location>
        <begin position="27"/>
        <end position="39"/>
    </location>
</feature>
<name>A0A3G8JHR2_9ACTN</name>
<dbReference type="KEGG" id="gom:D7316_00349"/>
<protein>
    <submittedName>
        <fullName evidence="3">Uncharacterized protein</fullName>
    </submittedName>
</protein>
<dbReference type="RefSeq" id="WP_124706764.1">
    <property type="nucleotide sequence ID" value="NZ_CP033972.1"/>
</dbReference>
<keyword evidence="2" id="KW-0812">Transmembrane</keyword>
<evidence type="ECO:0000256" key="2">
    <source>
        <dbReference type="SAM" id="Phobius"/>
    </source>
</evidence>
<dbReference type="AlphaFoldDB" id="A0A3G8JHR2"/>
<feature type="region of interest" description="Disordered" evidence="1">
    <location>
        <begin position="1"/>
        <end position="42"/>
    </location>
</feature>
<keyword evidence="4" id="KW-1185">Reference proteome</keyword>
<feature type="transmembrane region" description="Helical" evidence="2">
    <location>
        <begin position="67"/>
        <end position="89"/>
    </location>
</feature>
<dbReference type="OrthoDB" id="4381434at2"/>
<dbReference type="EMBL" id="CP033972">
    <property type="protein sequence ID" value="AZG43780.1"/>
    <property type="molecule type" value="Genomic_DNA"/>
</dbReference>